<feature type="region of interest" description="Disordered" evidence="1">
    <location>
        <begin position="95"/>
        <end position="119"/>
    </location>
</feature>
<protein>
    <submittedName>
        <fullName evidence="4">Putative DedD protein</fullName>
    </submittedName>
</protein>
<dbReference type="InterPro" id="IPR036680">
    <property type="entry name" value="SPOR-like_sf"/>
</dbReference>
<dbReference type="OrthoDB" id="7069135at2"/>
<proteinExistence type="predicted"/>
<name>A0A1Y0IA26_9GAMM</name>
<dbReference type="PANTHER" id="PTHR38687">
    <property type="entry name" value="CELL DIVISION PROTEIN DEDD-RELATED"/>
    <property type="match status" value="1"/>
</dbReference>
<keyword evidence="2" id="KW-0472">Membrane</keyword>
<dbReference type="RefSeq" id="WP_087462217.1">
    <property type="nucleotide sequence ID" value="NZ_CP021425.1"/>
</dbReference>
<feature type="region of interest" description="Disordered" evidence="1">
    <location>
        <begin position="1"/>
        <end position="22"/>
    </location>
</feature>
<evidence type="ECO:0000256" key="1">
    <source>
        <dbReference type="SAM" id="MobiDB-lite"/>
    </source>
</evidence>
<dbReference type="GO" id="GO:0030428">
    <property type="term" value="C:cell septum"/>
    <property type="evidence" value="ECO:0007669"/>
    <property type="project" value="TreeGrafter"/>
</dbReference>
<dbReference type="PANTHER" id="PTHR38687:SF1">
    <property type="entry name" value="CELL DIVISION PROTEIN DEDD"/>
    <property type="match status" value="1"/>
</dbReference>
<feature type="compositionally biased region" description="Polar residues" evidence="1">
    <location>
        <begin position="158"/>
        <end position="176"/>
    </location>
</feature>
<keyword evidence="2" id="KW-1133">Transmembrane helix</keyword>
<evidence type="ECO:0000259" key="3">
    <source>
        <dbReference type="PROSITE" id="PS51724"/>
    </source>
</evidence>
<dbReference type="Gene3D" id="3.30.70.1070">
    <property type="entry name" value="Sporulation related repeat"/>
    <property type="match status" value="1"/>
</dbReference>
<dbReference type="SUPFAM" id="SSF110997">
    <property type="entry name" value="Sporulation related repeat"/>
    <property type="match status" value="1"/>
</dbReference>
<feature type="domain" description="SPOR" evidence="3">
    <location>
        <begin position="204"/>
        <end position="283"/>
    </location>
</feature>
<dbReference type="GO" id="GO:0032153">
    <property type="term" value="C:cell division site"/>
    <property type="evidence" value="ECO:0007669"/>
    <property type="project" value="TreeGrafter"/>
</dbReference>
<dbReference type="Pfam" id="PF05036">
    <property type="entry name" value="SPOR"/>
    <property type="match status" value="1"/>
</dbReference>
<dbReference type="KEGG" id="ome:OLMES_3270"/>
<feature type="region of interest" description="Disordered" evidence="1">
    <location>
        <begin position="131"/>
        <end position="188"/>
    </location>
</feature>
<evidence type="ECO:0000313" key="5">
    <source>
        <dbReference type="Proteomes" id="UP000196027"/>
    </source>
</evidence>
<reference evidence="4 5" key="1">
    <citation type="submission" date="2017-05" db="EMBL/GenBank/DDBJ databases">
        <title>Genomic insights into alkan degradation activity of Oleiphilus messinensis.</title>
        <authorList>
            <person name="Kozyavkin S.A."/>
            <person name="Slesarev A.I."/>
            <person name="Golyshin P.N."/>
            <person name="Korzhenkov A."/>
            <person name="Golyshina O.N."/>
            <person name="Toshchakov S.V."/>
        </authorList>
    </citation>
    <scope>NUCLEOTIDE SEQUENCE [LARGE SCALE GENOMIC DNA]</scope>
    <source>
        <strain evidence="4 5">ME102</strain>
    </source>
</reference>
<evidence type="ECO:0000313" key="4">
    <source>
        <dbReference type="EMBL" id="ARU57311.1"/>
    </source>
</evidence>
<keyword evidence="5" id="KW-1185">Reference proteome</keyword>
<dbReference type="GO" id="GO:0032506">
    <property type="term" value="P:cytokinetic process"/>
    <property type="evidence" value="ECO:0007669"/>
    <property type="project" value="TreeGrafter"/>
</dbReference>
<dbReference type="PROSITE" id="PS51724">
    <property type="entry name" value="SPOR"/>
    <property type="match status" value="1"/>
</dbReference>
<keyword evidence="2" id="KW-0812">Transmembrane</keyword>
<dbReference type="Proteomes" id="UP000196027">
    <property type="component" value="Chromosome"/>
</dbReference>
<feature type="transmembrane region" description="Helical" evidence="2">
    <location>
        <begin position="30"/>
        <end position="48"/>
    </location>
</feature>
<feature type="compositionally biased region" description="Low complexity" evidence="1">
    <location>
        <begin position="131"/>
        <end position="154"/>
    </location>
</feature>
<dbReference type="GO" id="GO:0042834">
    <property type="term" value="F:peptidoglycan binding"/>
    <property type="evidence" value="ECO:0007669"/>
    <property type="project" value="InterPro"/>
</dbReference>
<gene>
    <name evidence="4" type="ORF">OLMES_3270</name>
</gene>
<evidence type="ECO:0000256" key="2">
    <source>
        <dbReference type="SAM" id="Phobius"/>
    </source>
</evidence>
<organism evidence="4 5">
    <name type="scientific">Oleiphilus messinensis</name>
    <dbReference type="NCBI Taxonomy" id="141451"/>
    <lineage>
        <taxon>Bacteria</taxon>
        <taxon>Pseudomonadati</taxon>
        <taxon>Pseudomonadota</taxon>
        <taxon>Gammaproteobacteria</taxon>
        <taxon>Oceanospirillales</taxon>
        <taxon>Oleiphilaceae</taxon>
        <taxon>Oleiphilus</taxon>
    </lineage>
</organism>
<accession>A0A1Y0IA26</accession>
<dbReference type="InterPro" id="IPR007730">
    <property type="entry name" value="SPOR-like_dom"/>
</dbReference>
<dbReference type="AlphaFoldDB" id="A0A1Y0IA26"/>
<feature type="compositionally biased region" description="Basic and acidic residues" evidence="1">
    <location>
        <begin position="1"/>
        <end position="11"/>
    </location>
</feature>
<dbReference type="InterPro" id="IPR052521">
    <property type="entry name" value="Cell_div_SPOR-domain"/>
</dbReference>
<sequence length="285" mass="30593">MENDDQIRPEPADGNPSSPLSKVDGLKQRLVGAVVLVSLAVIFLPMIFEEPHQEKKNIVIPIPDRPPEKIINISAPKAPSLRKLDETAQSIPDVQAQPSMDVAPSDGQVYPGSTPPDLAVNEDVLQASIAQKQETTSQETTSQKTTSQKTTSQERNTVHNSGDARQSDQSGVNTPVSKAAPTVGKASPAIEKTSPIENTTPAAGNLVGKWVVQLGTFGNQNNAYRLRDEAVQRGYSTQVVALNRSGTTLLRVLTGPFANRDAAEKAKTGLSRQLNVKPMVVEYAE</sequence>
<dbReference type="EMBL" id="CP021425">
    <property type="protein sequence ID" value="ARU57311.1"/>
    <property type="molecule type" value="Genomic_DNA"/>
</dbReference>